<keyword evidence="2" id="KW-1185">Reference proteome</keyword>
<dbReference type="GO" id="GO:0030424">
    <property type="term" value="C:axon"/>
    <property type="evidence" value="ECO:0007669"/>
    <property type="project" value="TreeGrafter"/>
</dbReference>
<dbReference type="PANTHER" id="PTHR31781">
    <property type="entry name" value="UNC80"/>
    <property type="match status" value="1"/>
</dbReference>
<dbReference type="AlphaFoldDB" id="A0A0K0D6T9"/>
<name>A0A0K0D6T9_ANGCA</name>
<proteinExistence type="predicted"/>
<dbReference type="Proteomes" id="UP000035642">
    <property type="component" value="Unassembled WGS sequence"/>
</dbReference>
<dbReference type="GO" id="GO:0055080">
    <property type="term" value="P:monoatomic cation homeostasis"/>
    <property type="evidence" value="ECO:0007669"/>
    <property type="project" value="TreeGrafter"/>
</dbReference>
<dbReference type="STRING" id="6313.A0A0K0D6T9"/>
<dbReference type="WBParaSite" id="ACAC_0000578401-mRNA-1">
    <property type="protein sequence ID" value="ACAC_0000578401-mRNA-1"/>
    <property type="gene ID" value="ACAC_0000578401"/>
</dbReference>
<dbReference type="GO" id="GO:0034703">
    <property type="term" value="C:cation channel complex"/>
    <property type="evidence" value="ECO:0007669"/>
    <property type="project" value="TreeGrafter"/>
</dbReference>
<sequence>LKCSQSLLGDVRMLVNFVQDQHGNPYRRVALSALLDAVDKMTKVESSEIPRKDESEKSSPGSLAPPTRGDQASLRRGLFKRKEKV</sequence>
<accession>A0A0K0D6T9</accession>
<organism evidence="2 3">
    <name type="scientific">Angiostrongylus cantonensis</name>
    <name type="common">Rat lungworm</name>
    <dbReference type="NCBI Taxonomy" id="6313"/>
    <lineage>
        <taxon>Eukaryota</taxon>
        <taxon>Metazoa</taxon>
        <taxon>Ecdysozoa</taxon>
        <taxon>Nematoda</taxon>
        <taxon>Chromadorea</taxon>
        <taxon>Rhabditida</taxon>
        <taxon>Rhabditina</taxon>
        <taxon>Rhabditomorpha</taxon>
        <taxon>Strongyloidea</taxon>
        <taxon>Metastrongylidae</taxon>
        <taxon>Angiostrongylus</taxon>
    </lineage>
</organism>
<reference evidence="3" key="2">
    <citation type="submission" date="2017-02" db="UniProtKB">
        <authorList>
            <consortium name="WormBaseParasite"/>
        </authorList>
    </citation>
    <scope>IDENTIFICATION</scope>
</reference>
<evidence type="ECO:0000313" key="2">
    <source>
        <dbReference type="Proteomes" id="UP000035642"/>
    </source>
</evidence>
<evidence type="ECO:0000313" key="3">
    <source>
        <dbReference type="WBParaSite" id="ACAC_0000578401-mRNA-1"/>
    </source>
</evidence>
<feature type="region of interest" description="Disordered" evidence="1">
    <location>
        <begin position="43"/>
        <end position="85"/>
    </location>
</feature>
<dbReference type="GO" id="GO:0005261">
    <property type="term" value="F:monoatomic cation channel activity"/>
    <property type="evidence" value="ECO:0007669"/>
    <property type="project" value="TreeGrafter"/>
</dbReference>
<protein>
    <submittedName>
        <fullName evidence="3">TBCD</fullName>
    </submittedName>
</protein>
<evidence type="ECO:0000256" key="1">
    <source>
        <dbReference type="SAM" id="MobiDB-lite"/>
    </source>
</evidence>
<reference evidence="2" key="1">
    <citation type="submission" date="2012-09" db="EMBL/GenBank/DDBJ databases">
        <authorList>
            <person name="Martin A.A."/>
        </authorList>
    </citation>
    <scope>NUCLEOTIDE SEQUENCE</scope>
</reference>
<feature type="compositionally biased region" description="Basic and acidic residues" evidence="1">
    <location>
        <begin position="43"/>
        <end position="57"/>
    </location>
</feature>
<dbReference type="PANTHER" id="PTHR31781:SF1">
    <property type="entry name" value="PROTEIN UNC-80 HOMOLOG"/>
    <property type="match status" value="1"/>
</dbReference>